<evidence type="ECO:0000313" key="3">
    <source>
        <dbReference type="Proteomes" id="UP000265798"/>
    </source>
</evidence>
<sequence length="219" mass="23439">MKIEIELMSTRSKLPLKKNRLQKDSSAPTNIFRSFPLKTMQIELKIATLILMIGAFTSFSNCEKDKKEDLTPLLALAATQKTVDLPQPALNTASLKLGDVQYTLTNVLICTAGVVGGGFTIGQSAAEYPPGLNVHNIDPSKNTITIGAGGSQMDIDTTIGVYMAGKNKVAGSCTATVKENSATVYDLQLIDCPVTDELNGQGGNPPDTTVSFRARCRKQ</sequence>
<dbReference type="EMBL" id="QHCT01000005">
    <property type="protein sequence ID" value="RHX87218.1"/>
    <property type="molecule type" value="Genomic_DNA"/>
</dbReference>
<evidence type="ECO:0000256" key="1">
    <source>
        <dbReference type="SAM" id="MobiDB-lite"/>
    </source>
</evidence>
<gene>
    <name evidence="2" type="ORF">DLM75_17060</name>
</gene>
<evidence type="ECO:0000313" key="2">
    <source>
        <dbReference type="EMBL" id="RHX87218.1"/>
    </source>
</evidence>
<feature type="region of interest" description="Disordered" evidence="1">
    <location>
        <begin position="198"/>
        <end position="219"/>
    </location>
</feature>
<comment type="caution">
    <text evidence="2">The sequence shown here is derived from an EMBL/GenBank/DDBJ whole genome shotgun (WGS) entry which is preliminary data.</text>
</comment>
<reference evidence="3" key="1">
    <citation type="submission" date="2018-05" db="EMBL/GenBank/DDBJ databases">
        <title>Leptospira yasudae sp. nov. and Leptospira stimsonii sp. nov., two pathogenic species of the genus Leptospira isolated from environmental sources.</title>
        <authorList>
            <person name="Casanovas-Massana A."/>
            <person name="Hamond C."/>
            <person name="Santos L.A."/>
            <person name="Hacker K.P."/>
            <person name="Balassiano I."/>
            <person name="Medeiros M.A."/>
            <person name="Reis M.G."/>
            <person name="Ko A.I."/>
            <person name="Wunder E.A."/>
        </authorList>
    </citation>
    <scope>NUCLEOTIDE SEQUENCE [LARGE SCALE GENOMIC DNA]</scope>
    <source>
        <strain evidence="3">Yale</strain>
    </source>
</reference>
<name>A0A396Z0M2_9LEPT</name>
<proteinExistence type="predicted"/>
<organism evidence="2 3">
    <name type="scientific">Leptospira stimsonii</name>
    <dbReference type="NCBI Taxonomy" id="2202203"/>
    <lineage>
        <taxon>Bacteria</taxon>
        <taxon>Pseudomonadati</taxon>
        <taxon>Spirochaetota</taxon>
        <taxon>Spirochaetia</taxon>
        <taxon>Leptospirales</taxon>
        <taxon>Leptospiraceae</taxon>
        <taxon>Leptospira</taxon>
    </lineage>
</organism>
<accession>A0A396Z0M2</accession>
<dbReference type="AlphaFoldDB" id="A0A396Z0M2"/>
<dbReference type="Proteomes" id="UP000265798">
    <property type="component" value="Unassembled WGS sequence"/>
</dbReference>
<protein>
    <submittedName>
        <fullName evidence="2">Uncharacterized protein</fullName>
    </submittedName>
</protein>